<evidence type="ECO:0000313" key="4">
    <source>
        <dbReference type="EMBL" id="GAA3985524.1"/>
    </source>
</evidence>
<dbReference type="PANTHER" id="PTHR33744:SF1">
    <property type="entry name" value="DNA-BINDING TRANSCRIPTIONAL ACTIVATOR ADER"/>
    <property type="match status" value="1"/>
</dbReference>
<protein>
    <submittedName>
        <fullName evidence="4">PucR family transcriptional regulator</fullName>
    </submittedName>
</protein>
<sequence>MMLESVHRFIRSLVGEEGGPPTEGAAPEAAEGALPESAAAWVARLSRHLLETLPGMSPDEASAIAAVLPDAVEQRLLMMLRSLDGDTAPLELAAEQVALVHRMVHLGQPYSHFIVGLQTARHKLTDLVLEHLNEYQPEQERPALLRFLIPSIGALFDETLDAMLSEYLAERQRLMARELSNRQRVISALVSGQPVAREQVLEVLGVDLDHHHLGLVLSPVDSSGLALDVHNNMGRTAAAAADFLGADPPLTFLPDSALMWCWISRTTPFPDGCTDALSAVCAQRHVHIAAGVPASGAAGFRRSHLAALDAHRVAETAGDRALTTYHDVGLAALLSADPERARWFVDEELRDLAAEDPKTADLRATALEYLRTGQNLLSTAAALHVHRNTVVYRLKNIERLLGRGFDERPLEIHAALALMERIGTL</sequence>
<dbReference type="Pfam" id="PF17853">
    <property type="entry name" value="GGDEF_2"/>
    <property type="match status" value="1"/>
</dbReference>
<evidence type="ECO:0000256" key="1">
    <source>
        <dbReference type="ARBA" id="ARBA00006754"/>
    </source>
</evidence>
<gene>
    <name evidence="4" type="ORF">GCM10022232_17940</name>
</gene>
<evidence type="ECO:0000259" key="3">
    <source>
        <dbReference type="Pfam" id="PF17853"/>
    </source>
</evidence>
<dbReference type="Gene3D" id="1.10.10.2840">
    <property type="entry name" value="PucR C-terminal helix-turn-helix domain"/>
    <property type="match status" value="1"/>
</dbReference>
<organism evidence="4 5">
    <name type="scientific">Streptomyces plumbiresistens</name>
    <dbReference type="NCBI Taxonomy" id="511811"/>
    <lineage>
        <taxon>Bacteria</taxon>
        <taxon>Bacillati</taxon>
        <taxon>Actinomycetota</taxon>
        <taxon>Actinomycetes</taxon>
        <taxon>Kitasatosporales</taxon>
        <taxon>Streptomycetaceae</taxon>
        <taxon>Streptomyces</taxon>
    </lineage>
</organism>
<reference evidence="5" key="1">
    <citation type="journal article" date="2019" name="Int. J. Syst. Evol. Microbiol.">
        <title>The Global Catalogue of Microorganisms (GCM) 10K type strain sequencing project: providing services to taxonomists for standard genome sequencing and annotation.</title>
        <authorList>
            <consortium name="The Broad Institute Genomics Platform"/>
            <consortium name="The Broad Institute Genome Sequencing Center for Infectious Disease"/>
            <person name="Wu L."/>
            <person name="Ma J."/>
        </authorList>
    </citation>
    <scope>NUCLEOTIDE SEQUENCE [LARGE SCALE GENOMIC DNA]</scope>
    <source>
        <strain evidence="5">JCM 16924</strain>
    </source>
</reference>
<dbReference type="InterPro" id="IPR041522">
    <property type="entry name" value="CdaR_GGDEF"/>
</dbReference>
<name>A0ABP7QP74_9ACTN</name>
<dbReference type="EMBL" id="BAAAZX010000004">
    <property type="protein sequence ID" value="GAA3985524.1"/>
    <property type="molecule type" value="Genomic_DNA"/>
</dbReference>
<dbReference type="PANTHER" id="PTHR33744">
    <property type="entry name" value="CARBOHYDRATE DIACID REGULATOR"/>
    <property type="match status" value="1"/>
</dbReference>
<dbReference type="RefSeq" id="WP_345562331.1">
    <property type="nucleotide sequence ID" value="NZ_BAAAZX010000004.1"/>
</dbReference>
<dbReference type="Proteomes" id="UP001500456">
    <property type="component" value="Unassembled WGS sequence"/>
</dbReference>
<dbReference type="InterPro" id="IPR042070">
    <property type="entry name" value="PucR_C-HTH_sf"/>
</dbReference>
<dbReference type="Pfam" id="PF13556">
    <property type="entry name" value="HTH_30"/>
    <property type="match status" value="1"/>
</dbReference>
<keyword evidence="5" id="KW-1185">Reference proteome</keyword>
<feature type="domain" description="PucR C-terminal helix-turn-helix" evidence="2">
    <location>
        <begin position="362"/>
        <end position="417"/>
    </location>
</feature>
<evidence type="ECO:0000259" key="2">
    <source>
        <dbReference type="Pfam" id="PF13556"/>
    </source>
</evidence>
<evidence type="ECO:0000313" key="5">
    <source>
        <dbReference type="Proteomes" id="UP001500456"/>
    </source>
</evidence>
<accession>A0ABP7QP74</accession>
<proteinExistence type="inferred from homology"/>
<dbReference type="InterPro" id="IPR051448">
    <property type="entry name" value="CdaR-like_regulators"/>
</dbReference>
<feature type="domain" description="CdaR GGDEF-like" evidence="3">
    <location>
        <begin position="199"/>
        <end position="313"/>
    </location>
</feature>
<comment type="similarity">
    <text evidence="1">Belongs to the CdaR family.</text>
</comment>
<dbReference type="InterPro" id="IPR025736">
    <property type="entry name" value="PucR_C-HTH_dom"/>
</dbReference>
<comment type="caution">
    <text evidence="4">The sequence shown here is derived from an EMBL/GenBank/DDBJ whole genome shotgun (WGS) entry which is preliminary data.</text>
</comment>